<comment type="caution">
    <text evidence="8">The sequence shown here is derived from an EMBL/GenBank/DDBJ whole genome shotgun (WGS) entry which is preliminary data.</text>
</comment>
<evidence type="ECO:0000256" key="3">
    <source>
        <dbReference type="ARBA" id="ARBA00022729"/>
    </source>
</evidence>
<keyword evidence="2 6" id="KW-0645">Protease</keyword>
<proteinExistence type="inferred from homology"/>
<evidence type="ECO:0000259" key="7">
    <source>
        <dbReference type="Pfam" id="PF00089"/>
    </source>
</evidence>
<dbReference type="EMBL" id="FCOL02000010">
    <property type="protein sequence ID" value="SAL49872.1"/>
    <property type="molecule type" value="Genomic_DNA"/>
</dbReference>
<dbReference type="InterPro" id="IPR001254">
    <property type="entry name" value="Trypsin_dom"/>
</dbReference>
<dbReference type="SUPFAM" id="SSF50494">
    <property type="entry name" value="Trypsin-like serine proteases"/>
    <property type="match status" value="1"/>
</dbReference>
<evidence type="ECO:0000256" key="2">
    <source>
        <dbReference type="ARBA" id="ARBA00022670"/>
    </source>
</evidence>
<dbReference type="Gene3D" id="2.40.10.10">
    <property type="entry name" value="Trypsin-like serine proteases"/>
    <property type="match status" value="1"/>
</dbReference>
<dbReference type="InterPro" id="IPR008256">
    <property type="entry name" value="Peptidase_S1B"/>
</dbReference>
<feature type="domain" description="Peptidase S1" evidence="7">
    <location>
        <begin position="230"/>
        <end position="423"/>
    </location>
</feature>
<evidence type="ECO:0000313" key="9">
    <source>
        <dbReference type="Proteomes" id="UP000054925"/>
    </source>
</evidence>
<sequence length="457" mass="49732">MRVACIVVWAAVLTGFSVDAACGDQVGSDSSLNDAADAASVVNGKLLPSLPLKCLRQANCDARKDLNAFEIGSEPIVDWNFDAKGNLIRETPATTNERGRLLEQVAPLVTRLSKEAADEAKDAQDPVGKWQSRANAQIKTEKKELPSPPEAYVRLSNEYIAGRAFLDCKTGYRTLALAQQSSKLKGAERDAVLATAYAKYVFGCFLPAPAVIKHRIAVFWTPWPERGPMGAFCLGYALDEQHVVTAKHCVIDPNAMRLWEKAKNKKPVPLYVVPWAKISFSDSLGAPYDYKISTFHELVHDLTFDPRAFGNDIAIVTLSVPRKLPVADIETASPWRLITTVTAFLSLEMIQACVNSNKSAECDGSTLVRFDDTTNCVTPTEKSGCLLHSCQTRAGASGGPILARDEKAQTLLGVHTGSIDTTAPQCALPKGKYFPNYGASASVSRVLSAWKQQRDKR</sequence>
<evidence type="ECO:0000313" key="8">
    <source>
        <dbReference type="EMBL" id="SAL49872.1"/>
    </source>
</evidence>
<reference evidence="8" key="1">
    <citation type="submission" date="2016-01" db="EMBL/GenBank/DDBJ databases">
        <authorList>
            <person name="Peeters C."/>
        </authorList>
    </citation>
    <scope>NUCLEOTIDE SEQUENCE [LARGE SCALE GENOMIC DNA]</scope>
    <source>
        <strain evidence="8">LMG 22937</strain>
    </source>
</reference>
<keyword evidence="5 6" id="KW-0720">Serine protease</keyword>
<dbReference type="GO" id="GO:0004252">
    <property type="term" value="F:serine-type endopeptidase activity"/>
    <property type="evidence" value="ECO:0007669"/>
    <property type="project" value="InterPro"/>
</dbReference>
<gene>
    <name evidence="8" type="ORF">AWB67_02281</name>
</gene>
<dbReference type="PRINTS" id="PR00839">
    <property type="entry name" value="V8PROTEASE"/>
</dbReference>
<evidence type="ECO:0000256" key="5">
    <source>
        <dbReference type="ARBA" id="ARBA00022825"/>
    </source>
</evidence>
<evidence type="ECO:0000256" key="4">
    <source>
        <dbReference type="ARBA" id="ARBA00022801"/>
    </source>
</evidence>
<comment type="similarity">
    <text evidence="1 6">Belongs to the peptidase S1B family.</text>
</comment>
<keyword evidence="3 6" id="KW-0732">Signal</keyword>
<feature type="chain" id="PRO_5011021705" description="Serine protease" evidence="6">
    <location>
        <begin position="21"/>
        <end position="457"/>
    </location>
</feature>
<dbReference type="Pfam" id="PF00089">
    <property type="entry name" value="Trypsin"/>
    <property type="match status" value="1"/>
</dbReference>
<dbReference type="PANTHER" id="PTHR24260">
    <property type="match status" value="1"/>
</dbReference>
<dbReference type="EC" id="3.4.21.-" evidence="6"/>
<evidence type="ECO:0000256" key="6">
    <source>
        <dbReference type="RuleBase" id="RU004296"/>
    </source>
</evidence>
<dbReference type="InterPro" id="IPR009003">
    <property type="entry name" value="Peptidase_S1_PA"/>
</dbReference>
<keyword evidence="4 6" id="KW-0378">Hydrolase</keyword>
<dbReference type="AlphaFoldDB" id="A0A158HZV0"/>
<organism evidence="8 9">
    <name type="scientific">Caballeronia terrestris</name>
    <dbReference type="NCBI Taxonomy" id="1226301"/>
    <lineage>
        <taxon>Bacteria</taxon>
        <taxon>Pseudomonadati</taxon>
        <taxon>Pseudomonadota</taxon>
        <taxon>Betaproteobacteria</taxon>
        <taxon>Burkholderiales</taxon>
        <taxon>Burkholderiaceae</taxon>
        <taxon>Caballeronia</taxon>
    </lineage>
</organism>
<name>A0A158HZV0_9BURK</name>
<dbReference type="InterPro" id="IPR051333">
    <property type="entry name" value="CLIP_Serine_Protease"/>
</dbReference>
<dbReference type="Proteomes" id="UP000054925">
    <property type="component" value="Unassembled WGS sequence"/>
</dbReference>
<dbReference type="GO" id="GO:0006508">
    <property type="term" value="P:proteolysis"/>
    <property type="evidence" value="ECO:0007669"/>
    <property type="project" value="UniProtKB-KW"/>
</dbReference>
<keyword evidence="9" id="KW-1185">Reference proteome</keyword>
<dbReference type="InterPro" id="IPR043504">
    <property type="entry name" value="Peptidase_S1_PA_chymotrypsin"/>
</dbReference>
<accession>A0A158HZV0</accession>
<protein>
    <recommendedName>
        <fullName evidence="6">Serine protease</fullName>
        <ecNumber evidence="6">3.4.21.-</ecNumber>
    </recommendedName>
</protein>
<dbReference type="PANTHER" id="PTHR24260:SF145">
    <property type="entry name" value="FI17609P1-RELATED"/>
    <property type="match status" value="1"/>
</dbReference>
<feature type="signal peptide" evidence="6">
    <location>
        <begin position="1"/>
        <end position="20"/>
    </location>
</feature>
<evidence type="ECO:0000256" key="1">
    <source>
        <dbReference type="ARBA" id="ARBA00008764"/>
    </source>
</evidence>